<dbReference type="NCBIfam" id="TIGR03130">
    <property type="entry name" value="malonate_delta"/>
    <property type="match status" value="1"/>
</dbReference>
<comment type="function">
    <text evidence="4">Subunit of malonate decarboxylase, it is an acyl carrier protein to which acetyl and malonyl thioester residues are bound via a 2'-(5''-phosphoribosyl)-3'-dephospho-CoA prosthetic group and turn over during the catalytic mechanism.</text>
</comment>
<evidence type="ECO:0000256" key="5">
    <source>
        <dbReference type="NCBIfam" id="TIGR03130"/>
    </source>
</evidence>
<reference evidence="7 8" key="1">
    <citation type="journal article" date="2012" name="BMC Genomics">
        <title>Comparative genomics of bacteria in the genus Providencia isolated from wild Drosophila melanogaster.</title>
        <authorList>
            <person name="Galac M.R."/>
            <person name="Lazzaro B.P."/>
        </authorList>
    </citation>
    <scope>NUCLEOTIDE SEQUENCE [LARGE SCALE GENOMIC DNA]</scope>
    <source>
        <strain evidence="7 8">DSM 19968</strain>
    </source>
</reference>
<dbReference type="AlphaFoldDB" id="K8X1N6"/>
<dbReference type="eggNOG" id="COG3052">
    <property type="taxonomic scope" value="Bacteria"/>
</dbReference>
<evidence type="ECO:0000256" key="6">
    <source>
        <dbReference type="PIRSR" id="PIRSR609662-50"/>
    </source>
</evidence>
<dbReference type="HOGENOM" id="CLU_173135_1_0_6"/>
<dbReference type="Pfam" id="PF06857">
    <property type="entry name" value="ACP"/>
    <property type="match status" value="1"/>
</dbReference>
<feature type="modified residue" description="O-(phosphoribosyl dephospho-coenzyme A)serine" evidence="4 6">
    <location>
        <position position="25"/>
    </location>
</feature>
<comment type="subcellular location">
    <subcellularLocation>
        <location evidence="1 4">Cytoplasm</location>
    </subcellularLocation>
</comment>
<protein>
    <recommendedName>
        <fullName evidence="4 5">Malonate decarboxylase acyl carrier protein</fullName>
    </recommendedName>
    <alternativeName>
        <fullName evidence="4">Malonate decarboxylase subunit delta</fullName>
    </alternativeName>
</protein>
<keyword evidence="3 4" id="KW-0597">Phosphoprotein</keyword>
<dbReference type="GO" id="GO:0005737">
    <property type="term" value="C:cytoplasm"/>
    <property type="evidence" value="ECO:0007669"/>
    <property type="project" value="UniProtKB-SubCell"/>
</dbReference>
<dbReference type="RefSeq" id="WP_008910903.1">
    <property type="nucleotide sequence ID" value="NZ_KB233222.1"/>
</dbReference>
<accession>K8X1N6</accession>
<comment type="PTM">
    <text evidence="4 6">Covalently binds the prosthetic group of malonate decarboxylase.</text>
</comment>
<sequence length="104" mass="11396">MERIELNYLATDMLPNRALAGVVGSGDMEALFEPDNSKTLTIIIKTSVDGSAQRWQHLFERISTQRAIPSGNLQIDDFGATPGVARLRIEQVFEGARLEGGNHA</sequence>
<gene>
    <name evidence="4" type="primary">mdcC</name>
    <name evidence="7" type="ORF">OOA_04327</name>
</gene>
<comment type="similarity">
    <text evidence="4">Belongs to the MdcC family.</text>
</comment>
<keyword evidence="2 4" id="KW-0963">Cytoplasm</keyword>
<dbReference type="OrthoDB" id="120290at2"/>
<dbReference type="InterPro" id="IPR023439">
    <property type="entry name" value="Mal_deCO2ase/Cit_lyase_ACP"/>
</dbReference>
<dbReference type="Proteomes" id="UP000009336">
    <property type="component" value="Unassembled WGS sequence"/>
</dbReference>
<dbReference type="GO" id="GO:0000036">
    <property type="term" value="F:acyl carrier activity"/>
    <property type="evidence" value="ECO:0007669"/>
    <property type="project" value="UniProtKB-UniRule"/>
</dbReference>
<dbReference type="InterPro" id="IPR009662">
    <property type="entry name" value="Malonate_deCO2ase_dsu"/>
</dbReference>
<evidence type="ECO:0000256" key="4">
    <source>
        <dbReference type="HAMAP-Rule" id="MF_00710"/>
    </source>
</evidence>
<evidence type="ECO:0000256" key="1">
    <source>
        <dbReference type="ARBA" id="ARBA00004496"/>
    </source>
</evidence>
<evidence type="ECO:0000256" key="3">
    <source>
        <dbReference type="ARBA" id="ARBA00022553"/>
    </source>
</evidence>
<dbReference type="STRING" id="1141662.OOA_04327"/>
<dbReference type="EMBL" id="AKKL01000014">
    <property type="protein sequence ID" value="EKT63572.1"/>
    <property type="molecule type" value="Genomic_DNA"/>
</dbReference>
<evidence type="ECO:0000313" key="8">
    <source>
        <dbReference type="Proteomes" id="UP000009336"/>
    </source>
</evidence>
<evidence type="ECO:0000313" key="7">
    <source>
        <dbReference type="EMBL" id="EKT63572.1"/>
    </source>
</evidence>
<proteinExistence type="inferred from homology"/>
<evidence type="ECO:0000256" key="2">
    <source>
        <dbReference type="ARBA" id="ARBA00022490"/>
    </source>
</evidence>
<keyword evidence="8" id="KW-1185">Reference proteome</keyword>
<organism evidence="7 8">
    <name type="scientific">Providencia burhodogranariea DSM 19968</name>
    <dbReference type="NCBI Taxonomy" id="1141662"/>
    <lineage>
        <taxon>Bacteria</taxon>
        <taxon>Pseudomonadati</taxon>
        <taxon>Pseudomonadota</taxon>
        <taxon>Gammaproteobacteria</taxon>
        <taxon>Enterobacterales</taxon>
        <taxon>Morganellaceae</taxon>
        <taxon>Providencia</taxon>
    </lineage>
</organism>
<dbReference type="HAMAP" id="MF_00710">
    <property type="entry name" value="Malonate_deCO2ase_dsu"/>
    <property type="match status" value="1"/>
</dbReference>
<dbReference type="PATRIC" id="fig|1141662.3.peg.876"/>
<comment type="caution">
    <text evidence="7">The sequence shown here is derived from an EMBL/GenBank/DDBJ whole genome shotgun (WGS) entry which is preliminary data.</text>
</comment>
<name>K8X1N6_9GAMM</name>